<organism evidence="2 3">
    <name type="scientific">Cochliobolus heterostrophus (strain C5 / ATCC 48332 / race O)</name>
    <name type="common">Southern corn leaf blight fungus</name>
    <name type="synonym">Bipolaris maydis</name>
    <dbReference type="NCBI Taxonomy" id="701091"/>
    <lineage>
        <taxon>Eukaryota</taxon>
        <taxon>Fungi</taxon>
        <taxon>Dikarya</taxon>
        <taxon>Ascomycota</taxon>
        <taxon>Pezizomycotina</taxon>
        <taxon>Dothideomycetes</taxon>
        <taxon>Pleosporomycetidae</taxon>
        <taxon>Pleosporales</taxon>
        <taxon>Pleosporineae</taxon>
        <taxon>Pleosporaceae</taxon>
        <taxon>Bipolaris</taxon>
    </lineage>
</organism>
<evidence type="ECO:0000313" key="2">
    <source>
        <dbReference type="EMBL" id="EMD96089.1"/>
    </source>
</evidence>
<evidence type="ECO:0000256" key="1">
    <source>
        <dbReference type="SAM" id="MobiDB-lite"/>
    </source>
</evidence>
<name>M2UBZ5_COCH5</name>
<protein>
    <submittedName>
        <fullName evidence="2">Uncharacterized protein</fullName>
    </submittedName>
</protein>
<gene>
    <name evidence="2" type="ORF">COCHEDRAFT_1152168</name>
</gene>
<reference evidence="3" key="2">
    <citation type="journal article" date="2013" name="PLoS Genet.">
        <title>Comparative genome structure, secondary metabolite, and effector coding capacity across Cochliobolus pathogens.</title>
        <authorList>
            <person name="Condon B.J."/>
            <person name="Leng Y."/>
            <person name="Wu D."/>
            <person name="Bushley K.E."/>
            <person name="Ohm R.A."/>
            <person name="Otillar R."/>
            <person name="Martin J."/>
            <person name="Schackwitz W."/>
            <person name="Grimwood J."/>
            <person name="MohdZainudin N."/>
            <person name="Xue C."/>
            <person name="Wang R."/>
            <person name="Manning V.A."/>
            <person name="Dhillon B."/>
            <person name="Tu Z.J."/>
            <person name="Steffenson B.J."/>
            <person name="Salamov A."/>
            <person name="Sun H."/>
            <person name="Lowry S."/>
            <person name="LaButti K."/>
            <person name="Han J."/>
            <person name="Copeland A."/>
            <person name="Lindquist E."/>
            <person name="Barry K."/>
            <person name="Schmutz J."/>
            <person name="Baker S.E."/>
            <person name="Ciuffetti L.M."/>
            <person name="Grigoriev I.V."/>
            <person name="Zhong S."/>
            <person name="Turgeon B.G."/>
        </authorList>
    </citation>
    <scope>NUCLEOTIDE SEQUENCE [LARGE SCALE GENOMIC DNA]</scope>
    <source>
        <strain evidence="3">C5 / ATCC 48332 / race O</strain>
    </source>
</reference>
<dbReference type="OrthoDB" id="10359852at2759"/>
<dbReference type="Proteomes" id="UP000016936">
    <property type="component" value="Unassembled WGS sequence"/>
</dbReference>
<proteinExistence type="predicted"/>
<dbReference type="OMA" id="DQTLMMP"/>
<dbReference type="HOGENOM" id="CLU_1767868_0_0_1"/>
<dbReference type="EMBL" id="KB445570">
    <property type="protein sequence ID" value="EMD96089.1"/>
    <property type="molecule type" value="Genomic_DNA"/>
</dbReference>
<keyword evidence="3" id="KW-1185">Reference proteome</keyword>
<sequence length="147" mass="16059">MCRMPYTPAANAVSRIALALEPRCHSSTPRFCVYTSAQRGAALILMMADIIYTSPCMIEWRPSWCACSGRGTPTRNITDGGLGERHCPWGRKEAEIPDQTLMMPLSMLEYPTFGGGGTAGGEARREQAPKRDPQRSGQEVDHGSNKA</sequence>
<feature type="compositionally biased region" description="Basic and acidic residues" evidence="1">
    <location>
        <begin position="122"/>
        <end position="147"/>
    </location>
</feature>
<accession>M2UBZ5</accession>
<dbReference type="AlphaFoldDB" id="M2UBZ5"/>
<reference evidence="2 3" key="1">
    <citation type="journal article" date="2012" name="PLoS Pathog.">
        <title>Diverse lifestyles and strategies of plant pathogenesis encoded in the genomes of eighteen Dothideomycetes fungi.</title>
        <authorList>
            <person name="Ohm R.A."/>
            <person name="Feau N."/>
            <person name="Henrissat B."/>
            <person name="Schoch C.L."/>
            <person name="Horwitz B.A."/>
            <person name="Barry K.W."/>
            <person name="Condon B.J."/>
            <person name="Copeland A.C."/>
            <person name="Dhillon B."/>
            <person name="Glaser F."/>
            <person name="Hesse C.N."/>
            <person name="Kosti I."/>
            <person name="LaButti K."/>
            <person name="Lindquist E.A."/>
            <person name="Lucas S."/>
            <person name="Salamov A.A."/>
            <person name="Bradshaw R.E."/>
            <person name="Ciuffetti L."/>
            <person name="Hamelin R.C."/>
            <person name="Kema G.H.J."/>
            <person name="Lawrence C."/>
            <person name="Scott J.A."/>
            <person name="Spatafora J.W."/>
            <person name="Turgeon B.G."/>
            <person name="de Wit P.J.G.M."/>
            <person name="Zhong S."/>
            <person name="Goodwin S.B."/>
            <person name="Grigoriev I.V."/>
        </authorList>
    </citation>
    <scope>NUCLEOTIDE SEQUENCE [LARGE SCALE GENOMIC DNA]</scope>
    <source>
        <strain evidence="3">C5 / ATCC 48332 / race O</strain>
    </source>
</reference>
<feature type="region of interest" description="Disordered" evidence="1">
    <location>
        <begin position="112"/>
        <end position="147"/>
    </location>
</feature>
<evidence type="ECO:0000313" key="3">
    <source>
        <dbReference type="Proteomes" id="UP000016936"/>
    </source>
</evidence>